<proteinExistence type="predicted"/>
<dbReference type="Proteomes" id="UP001243846">
    <property type="component" value="Unassembled WGS sequence"/>
</dbReference>
<keyword evidence="3" id="KW-1185">Reference proteome</keyword>
<evidence type="ECO:0000313" key="3">
    <source>
        <dbReference type="Proteomes" id="UP001243846"/>
    </source>
</evidence>
<accession>A0ABT8DAB5</accession>
<evidence type="ECO:0000259" key="1">
    <source>
        <dbReference type="Pfam" id="PF12705"/>
    </source>
</evidence>
<dbReference type="EMBL" id="JAUFRC010000001">
    <property type="protein sequence ID" value="MDN3712821.1"/>
    <property type="molecule type" value="Genomic_DNA"/>
</dbReference>
<protein>
    <submittedName>
        <fullName evidence="2">PD-(D/E)XK nuclease family protein</fullName>
    </submittedName>
</protein>
<gene>
    <name evidence="2" type="ORF">QWZ10_15550</name>
</gene>
<organism evidence="2 3">
    <name type="scientific">Paracoccus cavernae</name>
    <dbReference type="NCBI Taxonomy" id="1571207"/>
    <lineage>
        <taxon>Bacteria</taxon>
        <taxon>Pseudomonadati</taxon>
        <taxon>Pseudomonadota</taxon>
        <taxon>Alphaproteobacteria</taxon>
        <taxon>Rhodobacterales</taxon>
        <taxon>Paracoccaceae</taxon>
        <taxon>Paracoccus</taxon>
    </lineage>
</organism>
<comment type="caution">
    <text evidence="2">The sequence shown here is derived from an EMBL/GenBank/DDBJ whole genome shotgun (WGS) entry which is preliminary data.</text>
</comment>
<name>A0ABT8DAB5_9RHOB</name>
<evidence type="ECO:0000313" key="2">
    <source>
        <dbReference type="EMBL" id="MDN3712821.1"/>
    </source>
</evidence>
<dbReference type="Pfam" id="PF12705">
    <property type="entry name" value="PDDEXK_1"/>
    <property type="match status" value="1"/>
</dbReference>
<feature type="domain" description="PD-(D/E)XK endonuclease-like" evidence="1">
    <location>
        <begin position="1"/>
        <end position="56"/>
    </location>
</feature>
<dbReference type="InterPro" id="IPR038726">
    <property type="entry name" value="PDDEXK_AddAB-type"/>
</dbReference>
<reference evidence="3" key="1">
    <citation type="journal article" date="2019" name="Int. J. Syst. Evol. Microbiol.">
        <title>The Global Catalogue of Microorganisms (GCM) 10K type strain sequencing project: providing services to taxonomists for standard genome sequencing and annotation.</title>
        <authorList>
            <consortium name="The Broad Institute Genomics Platform"/>
            <consortium name="The Broad Institute Genome Sequencing Center for Infectious Disease"/>
            <person name="Wu L."/>
            <person name="Ma J."/>
        </authorList>
    </citation>
    <scope>NUCLEOTIDE SEQUENCE [LARGE SCALE GENOMIC DNA]</scope>
    <source>
        <strain evidence="3">CECT 8482</strain>
    </source>
</reference>
<sequence>MSVTEVRTLIRDPYAVYARRVLGLNRLPPLRAEPDPAERGNVLHAIVQGFCRRAAMRPIPRRSRPF</sequence>